<dbReference type="InterPro" id="IPR052952">
    <property type="entry name" value="MFS-Transporter"/>
</dbReference>
<gene>
    <name evidence="8" type="ORF">G3T37_09385</name>
</gene>
<evidence type="ECO:0000256" key="4">
    <source>
        <dbReference type="ARBA" id="ARBA00023136"/>
    </source>
</evidence>
<dbReference type="InterPro" id="IPR020846">
    <property type="entry name" value="MFS_dom"/>
</dbReference>
<feature type="transmembrane region" description="Helical" evidence="6">
    <location>
        <begin position="90"/>
        <end position="111"/>
    </location>
</feature>
<feature type="transmembrane region" description="Helical" evidence="6">
    <location>
        <begin position="296"/>
        <end position="317"/>
    </location>
</feature>
<comment type="subcellular location">
    <subcellularLocation>
        <location evidence="1">Cell membrane</location>
        <topology evidence="1">Multi-pass membrane protein</topology>
    </subcellularLocation>
</comment>
<dbReference type="EMBL" id="JAAGWZ010000002">
    <property type="protein sequence ID" value="NEM91569.1"/>
    <property type="molecule type" value="Genomic_DNA"/>
</dbReference>
<evidence type="ECO:0000313" key="9">
    <source>
        <dbReference type="Proteomes" id="UP000479756"/>
    </source>
</evidence>
<dbReference type="Proteomes" id="UP000479756">
    <property type="component" value="Unassembled WGS sequence"/>
</dbReference>
<dbReference type="InterPro" id="IPR011701">
    <property type="entry name" value="MFS"/>
</dbReference>
<keyword evidence="2 6" id="KW-0812">Transmembrane</keyword>
<evidence type="ECO:0000256" key="1">
    <source>
        <dbReference type="ARBA" id="ARBA00004651"/>
    </source>
</evidence>
<evidence type="ECO:0000256" key="5">
    <source>
        <dbReference type="SAM" id="MobiDB-lite"/>
    </source>
</evidence>
<dbReference type="InterPro" id="IPR036259">
    <property type="entry name" value="MFS_trans_sf"/>
</dbReference>
<feature type="transmembrane region" description="Helical" evidence="6">
    <location>
        <begin position="66"/>
        <end position="84"/>
    </location>
</feature>
<organism evidence="8 9">
    <name type="scientific">Galbitalea soli</name>
    <dbReference type="NCBI Taxonomy" id="1268042"/>
    <lineage>
        <taxon>Bacteria</taxon>
        <taxon>Bacillati</taxon>
        <taxon>Actinomycetota</taxon>
        <taxon>Actinomycetes</taxon>
        <taxon>Micrococcales</taxon>
        <taxon>Microbacteriaceae</taxon>
        <taxon>Galbitalea</taxon>
    </lineage>
</organism>
<feature type="transmembrane region" description="Helical" evidence="6">
    <location>
        <begin position="272"/>
        <end position="290"/>
    </location>
</feature>
<dbReference type="AlphaFoldDB" id="A0A7C9PNP7"/>
<feature type="domain" description="Major facilitator superfamily (MFS) profile" evidence="7">
    <location>
        <begin position="1"/>
        <end position="383"/>
    </location>
</feature>
<keyword evidence="4 6" id="KW-0472">Membrane</keyword>
<dbReference type="PANTHER" id="PTHR23527:SF1">
    <property type="entry name" value="BLL3282 PROTEIN"/>
    <property type="match status" value="1"/>
</dbReference>
<sequence length="405" mass="40635">MLGLGTLAQTAATIVLSTPAFLIPLLHTRQGVPLSTAGLLASSTTIGMVLTLVAWGALADRAGERWVISGGIAAVAVSTGAAALTAENFAALTVFFVLAGMASASANAASGRLVVGWFPPRRRGLAMGIRQMCQPLGVAVAALVVPPLAESGGVAAAILFSTAVTGVLAVVCALVLRDAARSPHATAAPVAAGNPYRAGGTLLRIHLVSILLVVPQFTISIFGLVWMITEFRLPALAAGAIVGLSQFVGAVGRIGVGVWSDRVGSRMRPLRLVAFAAVASMVLLAVLDLVHSPVAIVLLIVATTISVADNGLAFAAVAEIAGPRWSGRALGAQNTGQYLSASIVGPVMGLVIGVGGFPAAFLAAAACALVATPLVPAAGDGAPGTPARPRLLDKSPWRRASRAGG</sequence>
<name>A0A7C9PNP7_9MICO</name>
<dbReference type="GO" id="GO:0005886">
    <property type="term" value="C:plasma membrane"/>
    <property type="evidence" value="ECO:0007669"/>
    <property type="project" value="UniProtKB-SubCell"/>
</dbReference>
<evidence type="ECO:0000256" key="3">
    <source>
        <dbReference type="ARBA" id="ARBA00022989"/>
    </source>
</evidence>
<dbReference type="PROSITE" id="PS50850">
    <property type="entry name" value="MFS"/>
    <property type="match status" value="1"/>
</dbReference>
<evidence type="ECO:0000259" key="7">
    <source>
        <dbReference type="PROSITE" id="PS50850"/>
    </source>
</evidence>
<feature type="transmembrane region" description="Helical" evidence="6">
    <location>
        <begin position="207"/>
        <end position="229"/>
    </location>
</feature>
<protein>
    <submittedName>
        <fullName evidence="8">MFS transporter</fullName>
    </submittedName>
</protein>
<feature type="region of interest" description="Disordered" evidence="5">
    <location>
        <begin position="381"/>
        <end position="405"/>
    </location>
</feature>
<dbReference type="Pfam" id="PF07690">
    <property type="entry name" value="MFS_1"/>
    <property type="match status" value="1"/>
</dbReference>
<feature type="transmembrane region" description="Helical" evidence="6">
    <location>
        <begin position="155"/>
        <end position="176"/>
    </location>
</feature>
<feature type="transmembrane region" description="Helical" evidence="6">
    <location>
        <begin position="338"/>
        <end position="371"/>
    </location>
</feature>
<accession>A0A7C9PNP7</accession>
<dbReference type="PANTHER" id="PTHR23527">
    <property type="entry name" value="BLL3282 PROTEIN"/>
    <property type="match status" value="1"/>
</dbReference>
<feature type="transmembrane region" description="Helical" evidence="6">
    <location>
        <begin position="38"/>
        <end position="59"/>
    </location>
</feature>
<evidence type="ECO:0000256" key="2">
    <source>
        <dbReference type="ARBA" id="ARBA00022692"/>
    </source>
</evidence>
<evidence type="ECO:0000256" key="6">
    <source>
        <dbReference type="SAM" id="Phobius"/>
    </source>
</evidence>
<comment type="caution">
    <text evidence="8">The sequence shown here is derived from an EMBL/GenBank/DDBJ whole genome shotgun (WGS) entry which is preliminary data.</text>
</comment>
<reference evidence="8 9" key="1">
    <citation type="journal article" date="2014" name="Int. J. Syst. Evol. Microbiol.">
        <title>Description of Galbitalea soli gen. nov., sp. nov., and Frondihabitans sucicola sp. nov.</title>
        <authorList>
            <person name="Kim S.J."/>
            <person name="Lim J.M."/>
            <person name="Ahn J.H."/>
            <person name="Weon H.Y."/>
            <person name="Hamada M."/>
            <person name="Suzuki K."/>
            <person name="Ahn T.Y."/>
            <person name="Kwon S.W."/>
        </authorList>
    </citation>
    <scope>NUCLEOTIDE SEQUENCE [LARGE SCALE GENOMIC DNA]</scope>
    <source>
        <strain evidence="8 9">NBRC 108727</strain>
    </source>
</reference>
<evidence type="ECO:0000313" key="8">
    <source>
        <dbReference type="EMBL" id="NEM91569.1"/>
    </source>
</evidence>
<dbReference type="SUPFAM" id="SSF103473">
    <property type="entry name" value="MFS general substrate transporter"/>
    <property type="match status" value="1"/>
</dbReference>
<feature type="transmembrane region" description="Helical" evidence="6">
    <location>
        <begin position="235"/>
        <end position="260"/>
    </location>
</feature>
<keyword evidence="3 6" id="KW-1133">Transmembrane helix</keyword>
<proteinExistence type="predicted"/>
<keyword evidence="9" id="KW-1185">Reference proteome</keyword>
<dbReference type="Gene3D" id="1.20.1250.20">
    <property type="entry name" value="MFS general substrate transporter like domains"/>
    <property type="match status" value="2"/>
</dbReference>
<dbReference type="GO" id="GO:0022857">
    <property type="term" value="F:transmembrane transporter activity"/>
    <property type="evidence" value="ECO:0007669"/>
    <property type="project" value="InterPro"/>
</dbReference>
<feature type="transmembrane region" description="Helical" evidence="6">
    <location>
        <begin position="132"/>
        <end position="149"/>
    </location>
</feature>